<comment type="similarity">
    <text evidence="2 7">Belongs to the tetraspanin (TM4SF) family.</text>
</comment>
<sequence length="225" mass="24590">MGLAVGTAKYLLFFFNFIFFVTGIVIIAIGGVTLGKLGKLDQELNSELTSPAVLLIVVGVFVALISFFGCCGAIRNSYCMLLTFSILLALIFVLELAAGIAAYVKKDNLVDVLQREFYDSFNKSHDHEDKEKWWKELEENDHCCGVENASDYTVRGWPIPSSCCKDGNKTENCTTVFTTGCFTTLKDQFINNIVLIGGIGVGIAFVQILGIVYACCLASAVKEMS</sequence>
<keyword evidence="3 7" id="KW-0812">Transmembrane</keyword>
<dbReference type="GO" id="GO:0005886">
    <property type="term" value="C:plasma membrane"/>
    <property type="evidence" value="ECO:0007669"/>
    <property type="project" value="TreeGrafter"/>
</dbReference>
<dbReference type="Gene3D" id="1.10.1450.10">
    <property type="entry name" value="Tetraspanin"/>
    <property type="match status" value="1"/>
</dbReference>
<proteinExistence type="inferred from homology"/>
<evidence type="ECO:0000256" key="5">
    <source>
        <dbReference type="ARBA" id="ARBA00023136"/>
    </source>
</evidence>
<evidence type="ECO:0000256" key="7">
    <source>
        <dbReference type="RuleBase" id="RU361218"/>
    </source>
</evidence>
<protein>
    <recommendedName>
        <fullName evidence="7">Tetraspanin</fullName>
    </recommendedName>
</protein>
<dbReference type="InterPro" id="IPR000301">
    <property type="entry name" value="Tetraspanin_animals"/>
</dbReference>
<dbReference type="InterPro" id="IPR008952">
    <property type="entry name" value="Tetraspanin_EC2_sf"/>
</dbReference>
<keyword evidence="4 7" id="KW-1133">Transmembrane helix</keyword>
<organism evidence="8">
    <name type="scientific">Scolopendra viridis</name>
    <name type="common">Giant centipede</name>
    <dbReference type="NCBI Taxonomy" id="118503"/>
    <lineage>
        <taxon>Eukaryota</taxon>
        <taxon>Metazoa</taxon>
        <taxon>Ecdysozoa</taxon>
        <taxon>Arthropoda</taxon>
        <taxon>Myriapoda</taxon>
        <taxon>Chilopoda</taxon>
        <taxon>Pleurostigmophora</taxon>
        <taxon>Scolopendromorpha</taxon>
        <taxon>Scolopendridae</taxon>
        <taxon>Scolopendra</taxon>
    </lineage>
</organism>
<keyword evidence="5 7" id="KW-0472">Membrane</keyword>
<evidence type="ECO:0000256" key="2">
    <source>
        <dbReference type="ARBA" id="ARBA00006840"/>
    </source>
</evidence>
<accession>A0A4D5R8X1</accession>
<dbReference type="PRINTS" id="PR00259">
    <property type="entry name" value="TMFOUR"/>
</dbReference>
<evidence type="ECO:0000256" key="6">
    <source>
        <dbReference type="PIRSR" id="PIRSR002419-1"/>
    </source>
</evidence>
<feature type="transmembrane region" description="Helical" evidence="7">
    <location>
        <begin position="12"/>
        <end position="32"/>
    </location>
</feature>
<evidence type="ECO:0000256" key="3">
    <source>
        <dbReference type="ARBA" id="ARBA00022692"/>
    </source>
</evidence>
<dbReference type="SUPFAM" id="SSF48652">
    <property type="entry name" value="Tetraspanin"/>
    <property type="match status" value="1"/>
</dbReference>
<evidence type="ECO:0000313" key="8">
    <source>
        <dbReference type="EMBL" id="MIC88590.1"/>
    </source>
</evidence>
<feature type="transmembrane region" description="Helical" evidence="7">
    <location>
        <begin position="193"/>
        <end position="221"/>
    </location>
</feature>
<dbReference type="CDD" id="cd03127">
    <property type="entry name" value="tetraspanin_LEL"/>
    <property type="match status" value="1"/>
</dbReference>
<dbReference type="AlphaFoldDB" id="A0A4D5R8X1"/>
<dbReference type="PANTHER" id="PTHR19282">
    <property type="entry name" value="TETRASPANIN"/>
    <property type="match status" value="1"/>
</dbReference>
<feature type="transmembrane region" description="Helical" evidence="7">
    <location>
        <begin position="81"/>
        <end position="104"/>
    </location>
</feature>
<feature type="disulfide bond" evidence="6">
    <location>
        <begin position="144"/>
        <end position="163"/>
    </location>
</feature>
<evidence type="ECO:0000256" key="4">
    <source>
        <dbReference type="ARBA" id="ARBA00022989"/>
    </source>
</evidence>
<dbReference type="InterPro" id="IPR018499">
    <property type="entry name" value="Tetraspanin/Peripherin"/>
</dbReference>
<dbReference type="Pfam" id="PF00335">
    <property type="entry name" value="Tetraspanin"/>
    <property type="match status" value="1"/>
</dbReference>
<comment type="subcellular location">
    <subcellularLocation>
        <location evidence="1 7">Membrane</location>
        <topology evidence="1 7">Multi-pass membrane protein</topology>
    </subcellularLocation>
</comment>
<keyword evidence="6" id="KW-1015">Disulfide bond</keyword>
<feature type="disulfide bond" evidence="6">
    <location>
        <begin position="143"/>
        <end position="181"/>
    </location>
</feature>
<dbReference type="PANTHER" id="PTHR19282:SF456">
    <property type="entry name" value="CD63 MOLECULE"/>
    <property type="match status" value="1"/>
</dbReference>
<dbReference type="EMBL" id="GGNE01000049">
    <property type="protein sequence ID" value="MIC88590.1"/>
    <property type="molecule type" value="Transcribed_RNA"/>
</dbReference>
<evidence type="ECO:0000256" key="1">
    <source>
        <dbReference type="ARBA" id="ARBA00004141"/>
    </source>
</evidence>
<name>A0A4D5R8X1_SCOVI</name>
<reference evidence="8" key="1">
    <citation type="journal article" date="2018" name="Toxicon">
        <title>Venom-gland transcriptomics and venom proteomics of the giant Florida blue centipede, Scolopendra viridis.</title>
        <authorList>
            <person name="Ward M.J."/>
            <person name="Rokyta D.R."/>
        </authorList>
    </citation>
    <scope>NUCLEOTIDE SEQUENCE</scope>
    <source>
        <tissue evidence="8">Venom gland</tissue>
    </source>
</reference>
<feature type="transmembrane region" description="Helical" evidence="7">
    <location>
        <begin position="52"/>
        <end position="74"/>
    </location>
</feature>
<dbReference type="PIRSF" id="PIRSF002419">
    <property type="entry name" value="Tetraspanin"/>
    <property type="match status" value="1"/>
</dbReference>